<keyword evidence="2" id="KW-0472">Membrane</keyword>
<gene>
    <name evidence="3" type="ORF">ACFP0N_39745</name>
</gene>
<feature type="transmembrane region" description="Helical" evidence="2">
    <location>
        <begin position="162"/>
        <end position="183"/>
    </location>
</feature>
<keyword evidence="2" id="KW-1133">Transmembrane helix</keyword>
<reference evidence="4" key="1">
    <citation type="journal article" date="2019" name="Int. J. Syst. Evol. Microbiol.">
        <title>The Global Catalogue of Microorganisms (GCM) 10K type strain sequencing project: providing services to taxonomists for standard genome sequencing and annotation.</title>
        <authorList>
            <consortium name="The Broad Institute Genomics Platform"/>
            <consortium name="The Broad Institute Genome Sequencing Center for Infectious Disease"/>
            <person name="Wu L."/>
            <person name="Ma J."/>
        </authorList>
    </citation>
    <scope>NUCLEOTIDE SEQUENCE [LARGE SCALE GENOMIC DNA]</scope>
    <source>
        <strain evidence="4">CGMCC 4.1469</strain>
    </source>
</reference>
<proteinExistence type="predicted"/>
<keyword evidence="2" id="KW-0812">Transmembrane</keyword>
<feature type="transmembrane region" description="Helical" evidence="2">
    <location>
        <begin position="189"/>
        <end position="206"/>
    </location>
</feature>
<keyword evidence="4" id="KW-1185">Reference proteome</keyword>
<dbReference type="Proteomes" id="UP001596067">
    <property type="component" value="Unassembled WGS sequence"/>
</dbReference>
<dbReference type="RefSeq" id="WP_313761804.1">
    <property type="nucleotide sequence ID" value="NZ_BAAAVH010000101.1"/>
</dbReference>
<comment type="caution">
    <text evidence="3">The sequence shown here is derived from an EMBL/GenBank/DDBJ whole genome shotgun (WGS) entry which is preliminary data.</text>
</comment>
<evidence type="ECO:0000256" key="2">
    <source>
        <dbReference type="SAM" id="Phobius"/>
    </source>
</evidence>
<evidence type="ECO:0008006" key="5">
    <source>
        <dbReference type="Google" id="ProtNLM"/>
    </source>
</evidence>
<organism evidence="3 4">
    <name type="scientific">Kitasatospora aburaviensis</name>
    <dbReference type="NCBI Taxonomy" id="67265"/>
    <lineage>
        <taxon>Bacteria</taxon>
        <taxon>Bacillati</taxon>
        <taxon>Actinomycetota</taxon>
        <taxon>Actinomycetes</taxon>
        <taxon>Kitasatosporales</taxon>
        <taxon>Streptomycetaceae</taxon>
        <taxon>Kitasatospora</taxon>
    </lineage>
</organism>
<dbReference type="EMBL" id="JBHSOD010000129">
    <property type="protein sequence ID" value="MFC5891104.1"/>
    <property type="molecule type" value="Genomic_DNA"/>
</dbReference>
<protein>
    <recommendedName>
        <fullName evidence="5">Integral membrane protein</fullName>
    </recommendedName>
</protein>
<evidence type="ECO:0000256" key="1">
    <source>
        <dbReference type="SAM" id="MobiDB-lite"/>
    </source>
</evidence>
<feature type="transmembrane region" description="Helical" evidence="2">
    <location>
        <begin position="130"/>
        <end position="150"/>
    </location>
</feature>
<evidence type="ECO:0000313" key="3">
    <source>
        <dbReference type="EMBL" id="MFC5891104.1"/>
    </source>
</evidence>
<accession>A0ABW1FB71</accession>
<evidence type="ECO:0000313" key="4">
    <source>
        <dbReference type="Proteomes" id="UP001596067"/>
    </source>
</evidence>
<sequence>MSDPTSGSRAPAGPTGPSPVRTGAGEGPVGRPTAAAPPRWAAWAERAALCVVGDALVLASFGAGGEGGGGAARLGPIGLVAALALATWAAPPPPLPARRPSTWPARLAAQRNTVLATGSVVLAALGEPSLWQGAAVAVLLIGYLLLVDALGPDRRRPRPAHALAALAVSALVLPPAFASTGAAEWSRPVAVLGVVVAAVGVGLALGTRRHPDGDADAAGAGPRPGS</sequence>
<name>A0ABW1FB71_9ACTN</name>
<feature type="region of interest" description="Disordered" evidence="1">
    <location>
        <begin position="1"/>
        <end position="35"/>
    </location>
</feature>